<dbReference type="EMBL" id="JAAZAL010000150">
    <property type="protein sequence ID" value="NLE31395.1"/>
    <property type="molecule type" value="Genomic_DNA"/>
</dbReference>
<dbReference type="Proteomes" id="UP000554004">
    <property type="component" value="Unassembled WGS sequence"/>
</dbReference>
<accession>A0A847EUJ5</accession>
<dbReference type="PANTHER" id="PTHR10357:SF179">
    <property type="entry name" value="NEUTRAL AND BASIC AMINO ACID TRANSPORT PROTEIN RBAT"/>
    <property type="match status" value="1"/>
</dbReference>
<dbReference type="InterPro" id="IPR045857">
    <property type="entry name" value="O16G_dom_2"/>
</dbReference>
<evidence type="ECO:0000313" key="5">
    <source>
        <dbReference type="EMBL" id="NLE31395.1"/>
    </source>
</evidence>
<reference evidence="5 6" key="1">
    <citation type="journal article" date="2020" name="Biotechnol. Biofuels">
        <title>New insights from the biogas microbiome by comprehensive genome-resolved metagenomics of nearly 1600 species originating from multiple anaerobic digesters.</title>
        <authorList>
            <person name="Campanaro S."/>
            <person name="Treu L."/>
            <person name="Rodriguez-R L.M."/>
            <person name="Kovalovszki A."/>
            <person name="Ziels R.M."/>
            <person name="Maus I."/>
            <person name="Zhu X."/>
            <person name="Kougias P.G."/>
            <person name="Basile A."/>
            <person name="Luo G."/>
            <person name="Schluter A."/>
            <person name="Konstantinidis K.T."/>
            <person name="Angelidaki I."/>
        </authorList>
    </citation>
    <scope>NUCLEOTIDE SEQUENCE [LARGE SCALE GENOMIC DNA]</scope>
    <source>
        <strain evidence="5">AS06rmzACSIP_421</strain>
    </source>
</reference>
<dbReference type="InterPro" id="IPR017853">
    <property type="entry name" value="GH"/>
</dbReference>
<dbReference type="Gene3D" id="2.60.40.1180">
    <property type="entry name" value="Golgi alpha-mannosidase II"/>
    <property type="match status" value="1"/>
</dbReference>
<dbReference type="InterPro" id="IPR006047">
    <property type="entry name" value="GH13_cat_dom"/>
</dbReference>
<dbReference type="FunFam" id="3.20.20.80:FF:000064">
    <property type="entry name" value="Oligo-1,6-glucosidase"/>
    <property type="match status" value="2"/>
</dbReference>
<comment type="similarity">
    <text evidence="1">Belongs to the glycosyl hydrolase 13 family.</text>
</comment>
<dbReference type="SUPFAM" id="SSF51011">
    <property type="entry name" value="Glycosyl hydrolase domain"/>
    <property type="match status" value="1"/>
</dbReference>
<feature type="domain" description="Glycosyl hydrolase family 13 catalytic" evidence="4">
    <location>
        <begin position="18"/>
        <end position="431"/>
    </location>
</feature>
<dbReference type="SUPFAM" id="SSF51445">
    <property type="entry name" value="(Trans)glycosidases"/>
    <property type="match status" value="1"/>
</dbReference>
<evidence type="ECO:0000256" key="3">
    <source>
        <dbReference type="ARBA" id="ARBA00023295"/>
    </source>
</evidence>
<gene>
    <name evidence="5" type="ORF">GX618_03950</name>
</gene>
<evidence type="ECO:0000313" key="6">
    <source>
        <dbReference type="Proteomes" id="UP000554004"/>
    </source>
</evidence>
<evidence type="ECO:0000256" key="1">
    <source>
        <dbReference type="ARBA" id="ARBA00008061"/>
    </source>
</evidence>
<evidence type="ECO:0000259" key="4">
    <source>
        <dbReference type="SMART" id="SM00642"/>
    </source>
</evidence>
<dbReference type="PANTHER" id="PTHR10357">
    <property type="entry name" value="ALPHA-AMYLASE FAMILY MEMBER"/>
    <property type="match status" value="1"/>
</dbReference>
<dbReference type="Gene3D" id="3.90.400.10">
    <property type="entry name" value="Oligo-1,6-glucosidase, Domain 2"/>
    <property type="match status" value="1"/>
</dbReference>
<dbReference type="InterPro" id="IPR013780">
    <property type="entry name" value="Glyco_hydro_b"/>
</dbReference>
<dbReference type="SMART" id="SM00642">
    <property type="entry name" value="Aamy"/>
    <property type="match status" value="1"/>
</dbReference>
<dbReference type="GO" id="GO:0009313">
    <property type="term" value="P:oligosaccharide catabolic process"/>
    <property type="evidence" value="ECO:0007669"/>
    <property type="project" value="TreeGrafter"/>
</dbReference>
<dbReference type="GO" id="GO:0004556">
    <property type="term" value="F:alpha-amylase activity"/>
    <property type="evidence" value="ECO:0007669"/>
    <property type="project" value="TreeGrafter"/>
</dbReference>
<name>A0A847EUJ5_9BACT</name>
<protein>
    <submittedName>
        <fullName evidence="5">Alpha-glucosidase</fullName>
    </submittedName>
</protein>
<dbReference type="Pfam" id="PF00128">
    <property type="entry name" value="Alpha-amylase"/>
    <property type="match status" value="1"/>
</dbReference>
<organism evidence="5 6">
    <name type="scientific">Candidatus Dojkabacteria bacterium</name>
    <dbReference type="NCBI Taxonomy" id="2099670"/>
    <lineage>
        <taxon>Bacteria</taxon>
        <taxon>Candidatus Dojkabacteria</taxon>
    </lineage>
</organism>
<dbReference type="AlphaFoldDB" id="A0A847EUJ5"/>
<comment type="caution">
    <text evidence="5">The sequence shown here is derived from an EMBL/GenBank/DDBJ whole genome shotgun (WGS) entry which is preliminary data.</text>
</comment>
<evidence type="ECO:0000256" key="2">
    <source>
        <dbReference type="ARBA" id="ARBA00022801"/>
    </source>
</evidence>
<dbReference type="CDD" id="cd11333">
    <property type="entry name" value="AmyAc_SI_OligoGlu_DGase"/>
    <property type="match status" value="1"/>
</dbReference>
<keyword evidence="3" id="KW-0326">Glycosidase</keyword>
<proteinExistence type="inferred from homology"/>
<dbReference type="Gene3D" id="3.20.20.80">
    <property type="entry name" value="Glycosidases"/>
    <property type="match status" value="1"/>
</dbReference>
<sequence>MDKQHTVMTWWKKAIGYIIYPSAFKDSNGDGIGDLQGIISKLDYLKDLGVDLLWICPFFKSPMDDNGYDVSDYQKVDPRFGDNDDFDLLIKEAHVRGIRIIIDFVLNHTSDEHPWFIEAKNNPNSPKREYYLMLPPKYVDGNMMPPNNWKGFFSTSTWSYDEQSNLYYMHIFSKKMPDVNWSNPDLRNEYYALARYYLDKGVDGFRLDALAHLARDLSFSDSRVALDENGLAFDMNRYSNRPELFDYMREFKDRVFAHYDCVTIGEVGGGISPEQSLKLSGYENGSISMVFNFDTAWENGAYDSVTKKDEELVTNVVKLKTNFDRWYQACDGKAWMPLYWDNHDHPRVLSQYGSVKYRKESAKMLITTLLFMYGTPFIYYGDEIGMSNVDYTDIDDFNDVSARNYLAENKDKYDLATLLRFLRRTSRLNARTPMQWSNEKYAGFSTVTPSQKVNGNYLEVNVEDQQKDEDSILNYYKKAIALRKQEDIAKSVIFGKFSFVDIANNDVICYVHEGSRPLLLIANFRDHETRFPIKFKIKRTLLHNYGEELFEKGVVALRPFECYLFEVDC</sequence>
<keyword evidence="2" id="KW-0378">Hydrolase</keyword>